<keyword evidence="12" id="KW-0687">Ribonucleoprotein</keyword>
<dbReference type="EMBL" id="LIAS01000158">
    <property type="protein sequence ID" value="KRO30089.1"/>
    <property type="molecule type" value="Genomic_DNA"/>
</dbReference>
<evidence type="ECO:0000256" key="6">
    <source>
        <dbReference type="ARBA" id="ARBA00023004"/>
    </source>
</evidence>
<dbReference type="PROSITE" id="PS51918">
    <property type="entry name" value="RADICAL_SAM"/>
    <property type="match status" value="1"/>
</dbReference>
<dbReference type="GO" id="GO:0051539">
    <property type="term" value="F:4 iron, 4 sulfur cluster binding"/>
    <property type="evidence" value="ECO:0007669"/>
    <property type="project" value="UniProtKB-UniRule"/>
</dbReference>
<dbReference type="GO" id="GO:0035600">
    <property type="term" value="P:tRNA methylthiolation"/>
    <property type="evidence" value="ECO:0007669"/>
    <property type="project" value="UniProtKB-ARBA"/>
</dbReference>
<name>A0A0R2NW30_9ACTN</name>
<gene>
    <name evidence="8" type="primary">rimO</name>
    <name evidence="12" type="ORF">ABR60_03500</name>
</gene>
<keyword evidence="3 8" id="KW-0808">Transferase</keyword>
<dbReference type="InterPro" id="IPR002792">
    <property type="entry name" value="TRAM_dom"/>
</dbReference>
<feature type="binding site" evidence="8">
    <location>
        <position position="180"/>
    </location>
    <ligand>
        <name>[4Fe-4S] cluster</name>
        <dbReference type="ChEBI" id="CHEBI:49883"/>
        <label>2</label>
        <note>4Fe-4S-S-AdoMet</note>
    </ligand>
</feature>
<dbReference type="InterPro" id="IPR006638">
    <property type="entry name" value="Elp3/MiaA/NifB-like_rSAM"/>
</dbReference>
<dbReference type="SUPFAM" id="SSF102114">
    <property type="entry name" value="Radical SAM enzymes"/>
    <property type="match status" value="1"/>
</dbReference>
<dbReference type="PROSITE" id="PS50926">
    <property type="entry name" value="TRAM"/>
    <property type="match status" value="1"/>
</dbReference>
<feature type="binding site" evidence="8">
    <location>
        <position position="84"/>
    </location>
    <ligand>
        <name>[4Fe-4S] cluster</name>
        <dbReference type="ChEBI" id="CHEBI:49883"/>
        <label>1</label>
    </ligand>
</feature>
<sequence>MSKPKSVALVTLGCARNDVDSEELAGRLAADGWQLVDDVATADVALVNTCGFIESAKKDSVDALIEAHSMKADGTLRAVVAVGCMAERYGKELAEAMPEADAILSFDDYADISTRLQNILAGNSKPAHTPRDRRSLIPISPVARQEMKVELNTKMGQGGTFARKRLANSPMAPLKIASGCDRRCSFCAIPQFRGSFISRTPDEIINEARWLAENGVSELFLVSENTTSYGKDLGDLKAMEKLLPALSKIDGIERIRASYLQPAEIRPTLLQALIATEKVVPYFDISFQHAAGTLLRRMRRFGDGEKFLHLITQIRALSPEAGIRSNFIVGFPGESASEYQELVDFVNASNLDAIGIFAYSDEDKTEALTLEGKLDPQVITERTSELTMIAEELVMQKASDRIGQRVRVLIEDEELQEGRAEHQGPEVDSSTFVTIAGRPSAGYKVGQYVDAIVTDTSGADLIAQSL</sequence>
<dbReference type="InterPro" id="IPR005840">
    <property type="entry name" value="Ribosomal_uS12_MeSTrfase_RimO"/>
</dbReference>
<dbReference type="Pfam" id="PF18693">
    <property type="entry name" value="TRAM_2"/>
    <property type="match status" value="1"/>
</dbReference>
<dbReference type="GO" id="GO:0005840">
    <property type="term" value="C:ribosome"/>
    <property type="evidence" value="ECO:0007669"/>
    <property type="project" value="UniProtKB-KW"/>
</dbReference>
<dbReference type="CDD" id="cd01335">
    <property type="entry name" value="Radical_SAM"/>
    <property type="match status" value="1"/>
</dbReference>
<dbReference type="NCBIfam" id="TIGR00089">
    <property type="entry name" value="MiaB/RimO family radical SAM methylthiotransferase"/>
    <property type="match status" value="1"/>
</dbReference>
<dbReference type="InterPro" id="IPR012340">
    <property type="entry name" value="NA-bd_OB-fold"/>
</dbReference>
<feature type="domain" description="MTTase N-terminal" evidence="10">
    <location>
        <begin position="5"/>
        <end position="121"/>
    </location>
</feature>
<evidence type="ECO:0000313" key="13">
    <source>
        <dbReference type="Proteomes" id="UP000053941"/>
    </source>
</evidence>
<dbReference type="HAMAP" id="MF_01865">
    <property type="entry name" value="MTTase_RimO"/>
    <property type="match status" value="1"/>
</dbReference>
<reference evidence="12 13" key="1">
    <citation type="submission" date="2015-10" db="EMBL/GenBank/DDBJ databases">
        <title>Metagenome-Assembled Genomes uncover a global brackish microbiome.</title>
        <authorList>
            <person name="Hugerth L.W."/>
            <person name="Larsson J."/>
            <person name="Alneberg J."/>
            <person name="Lindh M.V."/>
            <person name="Legrand C."/>
            <person name="Pinhassi J."/>
            <person name="Andersson A.F."/>
        </authorList>
    </citation>
    <scope>NUCLEOTIDE SEQUENCE [LARGE SCALE GENOMIC DNA]</scope>
    <source>
        <strain evidence="12">BACL2 MAG-120802-bin41</strain>
    </source>
</reference>
<dbReference type="InterPro" id="IPR005839">
    <property type="entry name" value="Methylthiotransferase"/>
</dbReference>
<dbReference type="SFLD" id="SFLDG01061">
    <property type="entry name" value="methylthiotransferase"/>
    <property type="match status" value="1"/>
</dbReference>
<dbReference type="SMART" id="SM00729">
    <property type="entry name" value="Elp3"/>
    <property type="match status" value="1"/>
</dbReference>
<dbReference type="NCBIfam" id="TIGR01125">
    <property type="entry name" value="30S ribosomal protein S12 methylthiotransferase RimO"/>
    <property type="match status" value="1"/>
</dbReference>
<protein>
    <recommendedName>
        <fullName evidence="8">Ribosomal protein uS12 methylthiotransferase RimO</fullName>
        <shortName evidence="8">uS12 MTTase</shortName>
        <shortName evidence="8">uS12 methylthiotransferase</shortName>
        <ecNumber evidence="8">2.8.4.4</ecNumber>
    </recommendedName>
    <alternativeName>
        <fullName evidence="8">Ribosomal protein uS12 (aspartate-C(3))-methylthiotransferase</fullName>
    </alternativeName>
    <alternativeName>
        <fullName evidence="8">Ribosome maturation factor RimO</fullName>
    </alternativeName>
</protein>
<keyword evidence="6 8" id="KW-0408">Iron</keyword>
<dbReference type="SFLD" id="SFLDF00274">
    <property type="entry name" value="ribosomal_protein_S12_methylth"/>
    <property type="match status" value="1"/>
</dbReference>
<dbReference type="GO" id="GO:0103039">
    <property type="term" value="F:protein methylthiotransferase activity"/>
    <property type="evidence" value="ECO:0007669"/>
    <property type="project" value="UniProtKB-EC"/>
</dbReference>
<proteinExistence type="inferred from homology"/>
<dbReference type="EC" id="2.8.4.4" evidence="8"/>
<evidence type="ECO:0000256" key="8">
    <source>
        <dbReference type="HAMAP-Rule" id="MF_01865"/>
    </source>
</evidence>
<dbReference type="InterPro" id="IPR058240">
    <property type="entry name" value="rSAM_sf"/>
</dbReference>
<evidence type="ECO:0000259" key="11">
    <source>
        <dbReference type="PROSITE" id="PS51918"/>
    </source>
</evidence>
<dbReference type="GO" id="GO:0046872">
    <property type="term" value="F:metal ion binding"/>
    <property type="evidence" value="ECO:0007669"/>
    <property type="project" value="UniProtKB-KW"/>
</dbReference>
<evidence type="ECO:0000313" key="12">
    <source>
        <dbReference type="EMBL" id="KRO30089.1"/>
    </source>
</evidence>
<evidence type="ECO:0000256" key="7">
    <source>
        <dbReference type="ARBA" id="ARBA00023014"/>
    </source>
</evidence>
<dbReference type="InterPro" id="IPR020612">
    <property type="entry name" value="Methylthiotransferase_CS"/>
</dbReference>
<dbReference type="GO" id="GO:0035599">
    <property type="term" value="F:aspartic acid methylthiotransferase activity"/>
    <property type="evidence" value="ECO:0007669"/>
    <property type="project" value="TreeGrafter"/>
</dbReference>
<organism evidence="12 13">
    <name type="scientific">Actinobacteria bacterium BACL2 MAG-120802-bin41</name>
    <dbReference type="NCBI Taxonomy" id="1655568"/>
    <lineage>
        <taxon>Bacteria</taxon>
        <taxon>Bacillati</taxon>
        <taxon>Actinomycetota</taxon>
        <taxon>Actinomycetes</taxon>
        <taxon>Actinomycetes incertae sedis</taxon>
        <taxon>ac1 cluster</taxon>
    </lineage>
</organism>
<comment type="cofactor">
    <cofactor evidence="8">
        <name>[4Fe-4S] cluster</name>
        <dbReference type="ChEBI" id="CHEBI:49883"/>
    </cofactor>
    <text evidence="8">Binds 2 [4Fe-4S] clusters. One cluster is coordinated with 3 cysteines and an exchangeable S-adenosyl-L-methionine.</text>
</comment>
<dbReference type="PROSITE" id="PS01278">
    <property type="entry name" value="MTTASE_RADICAL"/>
    <property type="match status" value="1"/>
</dbReference>
<feature type="domain" description="TRAM" evidence="9">
    <location>
        <begin position="399"/>
        <end position="466"/>
    </location>
</feature>
<evidence type="ECO:0000256" key="1">
    <source>
        <dbReference type="ARBA" id="ARBA00022485"/>
    </source>
</evidence>
<evidence type="ECO:0000256" key="3">
    <source>
        <dbReference type="ARBA" id="ARBA00022679"/>
    </source>
</evidence>
<evidence type="ECO:0000259" key="10">
    <source>
        <dbReference type="PROSITE" id="PS51449"/>
    </source>
</evidence>
<keyword evidence="2 8" id="KW-0963">Cytoplasm</keyword>
<keyword evidence="4 8" id="KW-0949">S-adenosyl-L-methionine</keyword>
<dbReference type="Pfam" id="PF04055">
    <property type="entry name" value="Radical_SAM"/>
    <property type="match status" value="1"/>
</dbReference>
<keyword evidence="7 8" id="KW-0411">Iron-sulfur</keyword>
<comment type="caution">
    <text evidence="12">The sequence shown here is derived from an EMBL/GenBank/DDBJ whole genome shotgun (WGS) entry which is preliminary data.</text>
</comment>
<dbReference type="InterPro" id="IPR007197">
    <property type="entry name" value="rSAM"/>
</dbReference>
<dbReference type="PANTHER" id="PTHR43837:SF1">
    <property type="entry name" value="RIBOSOMAL PROTEIN US12 METHYLTHIOTRANSFERASE RIMO"/>
    <property type="match status" value="1"/>
</dbReference>
<dbReference type="PROSITE" id="PS51449">
    <property type="entry name" value="MTTASE_N"/>
    <property type="match status" value="1"/>
</dbReference>
<comment type="catalytic activity">
    <reaction evidence="8">
        <text>L-aspartate(89)-[ribosomal protein uS12]-hydrogen + (sulfur carrier)-SH + AH2 + 2 S-adenosyl-L-methionine = 3-methylsulfanyl-L-aspartate(89)-[ribosomal protein uS12]-hydrogen + (sulfur carrier)-H + 5'-deoxyadenosine + L-methionine + A + S-adenosyl-L-homocysteine + 2 H(+)</text>
        <dbReference type="Rhea" id="RHEA:37087"/>
        <dbReference type="Rhea" id="RHEA-COMP:10460"/>
        <dbReference type="Rhea" id="RHEA-COMP:10461"/>
        <dbReference type="Rhea" id="RHEA-COMP:14737"/>
        <dbReference type="Rhea" id="RHEA-COMP:14739"/>
        <dbReference type="ChEBI" id="CHEBI:13193"/>
        <dbReference type="ChEBI" id="CHEBI:15378"/>
        <dbReference type="ChEBI" id="CHEBI:17319"/>
        <dbReference type="ChEBI" id="CHEBI:17499"/>
        <dbReference type="ChEBI" id="CHEBI:29917"/>
        <dbReference type="ChEBI" id="CHEBI:29961"/>
        <dbReference type="ChEBI" id="CHEBI:57844"/>
        <dbReference type="ChEBI" id="CHEBI:57856"/>
        <dbReference type="ChEBI" id="CHEBI:59789"/>
        <dbReference type="ChEBI" id="CHEBI:64428"/>
        <dbReference type="ChEBI" id="CHEBI:73599"/>
        <dbReference type="EC" id="2.8.4.4"/>
    </reaction>
</comment>
<dbReference type="InterPro" id="IPR013848">
    <property type="entry name" value="Methylthiotransferase_N"/>
</dbReference>
<comment type="function">
    <text evidence="8">Catalyzes the methylthiolation of an aspartic acid residue of ribosomal protein uS12.</text>
</comment>
<feature type="binding site" evidence="8">
    <location>
        <position position="14"/>
    </location>
    <ligand>
        <name>[4Fe-4S] cluster</name>
        <dbReference type="ChEBI" id="CHEBI:49883"/>
        <label>1</label>
    </ligand>
</feature>
<evidence type="ECO:0000256" key="4">
    <source>
        <dbReference type="ARBA" id="ARBA00022691"/>
    </source>
</evidence>
<dbReference type="InterPro" id="IPR038135">
    <property type="entry name" value="Methylthiotransferase_N_sf"/>
</dbReference>
<dbReference type="AlphaFoldDB" id="A0A0R2NW30"/>
<dbReference type="GO" id="GO:0005829">
    <property type="term" value="C:cytosol"/>
    <property type="evidence" value="ECO:0007669"/>
    <property type="project" value="TreeGrafter"/>
</dbReference>
<dbReference type="InterPro" id="IPR023404">
    <property type="entry name" value="rSAM_horseshoe"/>
</dbReference>
<comment type="subcellular location">
    <subcellularLocation>
        <location evidence="8">Cytoplasm</location>
    </subcellularLocation>
</comment>
<keyword evidence="1 8" id="KW-0004">4Fe-4S</keyword>
<feature type="binding site" evidence="8">
    <location>
        <position position="187"/>
    </location>
    <ligand>
        <name>[4Fe-4S] cluster</name>
        <dbReference type="ChEBI" id="CHEBI:49883"/>
        <label>2</label>
        <note>4Fe-4S-S-AdoMet</note>
    </ligand>
</feature>
<comment type="similarity">
    <text evidence="8">Belongs to the methylthiotransferase family. RimO subfamily.</text>
</comment>
<feature type="domain" description="Radical SAM core" evidence="11">
    <location>
        <begin position="166"/>
        <end position="405"/>
    </location>
</feature>
<dbReference type="PANTHER" id="PTHR43837">
    <property type="entry name" value="RIBOSOMAL PROTEIN S12 METHYLTHIOTRANSFERASE RIMO"/>
    <property type="match status" value="1"/>
</dbReference>
<dbReference type="Proteomes" id="UP000053941">
    <property type="component" value="Unassembled WGS sequence"/>
</dbReference>
<dbReference type="Gene3D" id="3.40.50.12160">
    <property type="entry name" value="Methylthiotransferase, N-terminal domain"/>
    <property type="match status" value="1"/>
</dbReference>
<dbReference type="Gene3D" id="3.80.30.20">
    <property type="entry name" value="tm_1862 like domain"/>
    <property type="match status" value="1"/>
</dbReference>
<keyword evidence="12" id="KW-0689">Ribosomal protein</keyword>
<accession>A0A0R2NW30</accession>
<feature type="binding site" evidence="8">
    <location>
        <position position="50"/>
    </location>
    <ligand>
        <name>[4Fe-4S] cluster</name>
        <dbReference type="ChEBI" id="CHEBI:49883"/>
        <label>1</label>
    </ligand>
</feature>
<evidence type="ECO:0000259" key="9">
    <source>
        <dbReference type="PROSITE" id="PS50926"/>
    </source>
</evidence>
<evidence type="ECO:0000256" key="2">
    <source>
        <dbReference type="ARBA" id="ARBA00022490"/>
    </source>
</evidence>
<feature type="binding site" evidence="8">
    <location>
        <position position="184"/>
    </location>
    <ligand>
        <name>[4Fe-4S] cluster</name>
        <dbReference type="ChEBI" id="CHEBI:49883"/>
        <label>2</label>
        <note>4Fe-4S-S-AdoMet</note>
    </ligand>
</feature>
<dbReference type="SFLD" id="SFLDG01082">
    <property type="entry name" value="B12-binding_domain_containing"/>
    <property type="match status" value="1"/>
</dbReference>
<dbReference type="Gene3D" id="2.40.50.140">
    <property type="entry name" value="Nucleic acid-binding proteins"/>
    <property type="match status" value="1"/>
</dbReference>
<dbReference type="FunFam" id="3.80.30.20:FF:000001">
    <property type="entry name" value="tRNA-2-methylthio-N(6)-dimethylallyladenosine synthase 2"/>
    <property type="match status" value="1"/>
</dbReference>
<dbReference type="Pfam" id="PF00919">
    <property type="entry name" value="UPF0004"/>
    <property type="match status" value="1"/>
</dbReference>
<evidence type="ECO:0000256" key="5">
    <source>
        <dbReference type="ARBA" id="ARBA00022723"/>
    </source>
</evidence>
<keyword evidence="5 8" id="KW-0479">Metal-binding</keyword>
<dbReference type="SFLD" id="SFLDS00029">
    <property type="entry name" value="Radical_SAM"/>
    <property type="match status" value="1"/>
</dbReference>